<dbReference type="GO" id="GO:0006402">
    <property type="term" value="P:mRNA catabolic process"/>
    <property type="evidence" value="ECO:0007669"/>
    <property type="project" value="InterPro"/>
</dbReference>
<gene>
    <name evidence="5" type="primary">csrA</name>
    <name evidence="6" type="ORF">BSOLF_2040</name>
</gene>
<dbReference type="GO" id="GO:1902208">
    <property type="term" value="P:regulation of bacterial-type flagellum assembly"/>
    <property type="evidence" value="ECO:0007669"/>
    <property type="project" value="UniProtKB-UniRule"/>
</dbReference>
<dbReference type="InterPro" id="IPR003751">
    <property type="entry name" value="CsrA"/>
</dbReference>
<comment type="caution">
    <text evidence="6">The sequence shown here is derived from an EMBL/GenBank/DDBJ whole genome shotgun (WGS) entry which is preliminary data.</text>
</comment>
<dbReference type="NCBIfam" id="NF002469">
    <property type="entry name" value="PRK01712.1"/>
    <property type="match status" value="1"/>
</dbReference>
<dbReference type="GO" id="GO:0048027">
    <property type="term" value="F:mRNA 5'-UTR binding"/>
    <property type="evidence" value="ECO:0007669"/>
    <property type="project" value="UniProtKB-UniRule"/>
</dbReference>
<dbReference type="GO" id="GO:0044781">
    <property type="term" value="P:bacterial-type flagellum organization"/>
    <property type="evidence" value="ECO:0007669"/>
    <property type="project" value="UniProtKB-KW"/>
</dbReference>
<evidence type="ECO:0000256" key="5">
    <source>
        <dbReference type="HAMAP-Rule" id="MF_00167"/>
    </source>
</evidence>
<evidence type="ECO:0000313" key="7">
    <source>
        <dbReference type="Proteomes" id="UP000244338"/>
    </source>
</evidence>
<accession>A0A2R6Y3B1</accession>
<evidence type="ECO:0000256" key="4">
    <source>
        <dbReference type="ARBA" id="ARBA00022884"/>
    </source>
</evidence>
<reference evidence="7" key="1">
    <citation type="journal article" date="2018" name="Sci. Rep.">
        <title>Lignite coal burning seam in the remote Altai Mountains harbors a hydrogen-driven thermophilic microbial community.</title>
        <authorList>
            <person name="Kadnikov V.V."/>
            <person name="Mardanov A.V."/>
            <person name="Ivasenko D.A."/>
            <person name="Antsiferov D.V."/>
            <person name="Beletsky A.V."/>
            <person name="Karnachuk O.V."/>
            <person name="Ravin N.V."/>
        </authorList>
    </citation>
    <scope>NUCLEOTIDE SEQUENCE [LARGE SCALE GENOMIC DNA]</scope>
</reference>
<comment type="subcellular location">
    <subcellularLocation>
        <location evidence="5">Cytoplasm</location>
    </subcellularLocation>
</comment>
<dbReference type="InterPro" id="IPR036107">
    <property type="entry name" value="CsrA_sf"/>
</dbReference>
<dbReference type="PANTHER" id="PTHR34984:SF1">
    <property type="entry name" value="CARBON STORAGE REGULATOR"/>
    <property type="match status" value="1"/>
</dbReference>
<dbReference type="SUPFAM" id="SSF117130">
    <property type="entry name" value="CsrA-like"/>
    <property type="match status" value="1"/>
</dbReference>
<keyword evidence="1 5" id="KW-0963">Cytoplasm</keyword>
<dbReference type="GO" id="GO:0006109">
    <property type="term" value="P:regulation of carbohydrate metabolic process"/>
    <property type="evidence" value="ECO:0007669"/>
    <property type="project" value="InterPro"/>
</dbReference>
<dbReference type="Pfam" id="PF02599">
    <property type="entry name" value="CsrA"/>
    <property type="match status" value="1"/>
</dbReference>
<name>A0A2R6Y3B1_9BACL</name>
<dbReference type="GO" id="GO:0045947">
    <property type="term" value="P:negative regulation of translational initiation"/>
    <property type="evidence" value="ECO:0007669"/>
    <property type="project" value="UniProtKB-UniRule"/>
</dbReference>
<dbReference type="Proteomes" id="UP000244338">
    <property type="component" value="Unassembled WGS sequence"/>
</dbReference>
<keyword evidence="4 5" id="KW-0694">RNA-binding</keyword>
<proteinExistence type="inferred from homology"/>
<evidence type="ECO:0000256" key="3">
    <source>
        <dbReference type="ARBA" id="ARBA00022845"/>
    </source>
</evidence>
<evidence type="ECO:0000256" key="2">
    <source>
        <dbReference type="ARBA" id="ARBA00022491"/>
    </source>
</evidence>
<dbReference type="NCBIfam" id="TIGR00202">
    <property type="entry name" value="csrA"/>
    <property type="match status" value="1"/>
</dbReference>
<keyword evidence="2 5" id="KW-0678">Repressor</keyword>
<sequence length="75" mass="8574">MMLVLKRKVGESIIIADGIEIVILGLEGSQVRLGVKAPRDIPVYREEIYRELQATNREALTTKEDLAKLFRDDEF</sequence>
<dbReference type="GO" id="GO:0005829">
    <property type="term" value="C:cytosol"/>
    <property type="evidence" value="ECO:0007669"/>
    <property type="project" value="TreeGrafter"/>
</dbReference>
<protein>
    <recommendedName>
        <fullName evidence="5">Translational regulator CsrA</fullName>
    </recommendedName>
</protein>
<dbReference type="Gene3D" id="2.60.40.4380">
    <property type="entry name" value="Translational regulator CsrA"/>
    <property type="match status" value="1"/>
</dbReference>
<evidence type="ECO:0000256" key="1">
    <source>
        <dbReference type="ARBA" id="ARBA00022490"/>
    </source>
</evidence>
<comment type="function">
    <text evidence="5">A translational regulator that binds mRNA to regulate translation initiation and/or mRNA stability. Usually binds in the 5'-UTR at or near the Shine-Dalgarno sequence preventing ribosome-binding, thus repressing translation. Its main target seems to be the major flagellin gene, while its function is anatagonized by FliW.</text>
</comment>
<evidence type="ECO:0000313" key="6">
    <source>
        <dbReference type="EMBL" id="PTQ57170.1"/>
    </source>
</evidence>
<keyword evidence="5" id="KW-1005">Bacterial flagellum biogenesis</keyword>
<comment type="similarity">
    <text evidence="5">Belongs to the CsrA/RsmA family.</text>
</comment>
<dbReference type="FunFam" id="2.60.40.4380:FF:000002">
    <property type="entry name" value="Translational regulator CsrA"/>
    <property type="match status" value="1"/>
</dbReference>
<organism evidence="6 7">
    <name type="scientific">Candidatus Carbonibacillus altaicus</name>
    <dbReference type="NCBI Taxonomy" id="2163959"/>
    <lineage>
        <taxon>Bacteria</taxon>
        <taxon>Bacillati</taxon>
        <taxon>Bacillota</taxon>
        <taxon>Bacilli</taxon>
        <taxon>Bacillales</taxon>
        <taxon>Candidatus Carbonibacillus</taxon>
    </lineage>
</organism>
<keyword evidence="3 5" id="KW-0810">Translation regulation</keyword>
<comment type="subunit">
    <text evidence="5">Homodimer; the beta-strands of each monomer intercalate to form a hydrophobic core, while the alpha-helices form wings that extend away from the core.</text>
</comment>
<dbReference type="HAMAP" id="MF_00167">
    <property type="entry name" value="CsrA"/>
    <property type="match status" value="1"/>
</dbReference>
<dbReference type="AlphaFoldDB" id="A0A2R6Y3B1"/>
<dbReference type="EMBL" id="PEBX01000011">
    <property type="protein sequence ID" value="PTQ57170.1"/>
    <property type="molecule type" value="Genomic_DNA"/>
</dbReference>
<dbReference type="PANTHER" id="PTHR34984">
    <property type="entry name" value="CARBON STORAGE REGULATOR"/>
    <property type="match status" value="1"/>
</dbReference>